<sequence>MENQGLLFIPDISGFTRFVNEIEISHSRHIIQQLLEVLINANETGLEISEIEGDAILFYKFGEPLELEALYKQVEKMFCEFHRNLIAYDHRKICQCRACVSAVDLTLKVVTHYGEFTTYQVKNFSKLIGKDVILAHQLLKNDIAQHEYWLVTDNLLQGPPPDLKQWMKWDASSKETETGNVTFHYTQLGQLKNEIPPEPDPQLTFSDKVKMISVTKEYPVDIKTLCFTVVHFEFRHQWQTGLKAVEEVEHFLPGVGSRHRHTMENGQQVMMYTSSFTYDPEDKIMFSETDEKQKSVMFYTIEKVTDHISRLTMDFYLHKNPLQQLFFKLTEKHKMELRLKDSLEKLDPLVTQMVLPLEF</sequence>
<reference evidence="1 2" key="1">
    <citation type="submission" date="2021-04" db="EMBL/GenBank/DDBJ databases">
        <title>Chitinophaga sp. nov., isolated from the rhizosphere soil.</title>
        <authorList>
            <person name="He S."/>
        </authorList>
    </citation>
    <scope>NUCLEOTIDE SEQUENCE [LARGE SCALE GENOMIC DNA]</scope>
    <source>
        <strain evidence="1 2">2R12</strain>
    </source>
</reference>
<dbReference type="Gene3D" id="3.30.70.1230">
    <property type="entry name" value="Nucleotide cyclase"/>
    <property type="match status" value="1"/>
</dbReference>
<dbReference type="InterPro" id="IPR020503">
    <property type="entry name" value="Uncharacterised_Rv2561"/>
</dbReference>
<protein>
    <submittedName>
        <fullName evidence="1">DUF2652 domain-containing protein</fullName>
    </submittedName>
</protein>
<dbReference type="Proteomes" id="UP000676386">
    <property type="component" value="Unassembled WGS sequence"/>
</dbReference>
<organism evidence="1 2">
    <name type="scientific">Chitinophaga hostae</name>
    <dbReference type="NCBI Taxonomy" id="2831022"/>
    <lineage>
        <taxon>Bacteria</taxon>
        <taxon>Pseudomonadati</taxon>
        <taxon>Bacteroidota</taxon>
        <taxon>Chitinophagia</taxon>
        <taxon>Chitinophagales</taxon>
        <taxon>Chitinophagaceae</taxon>
        <taxon>Chitinophaga</taxon>
    </lineage>
</organism>
<evidence type="ECO:0000313" key="2">
    <source>
        <dbReference type="Proteomes" id="UP000676386"/>
    </source>
</evidence>
<dbReference type="InterPro" id="IPR029787">
    <property type="entry name" value="Nucleotide_cyclase"/>
</dbReference>
<name>A0ABS5J5E9_9BACT</name>
<dbReference type="Pfam" id="PF10851">
    <property type="entry name" value="DUF2652"/>
    <property type="match status" value="1"/>
</dbReference>
<dbReference type="SUPFAM" id="SSF55961">
    <property type="entry name" value="Bet v1-like"/>
    <property type="match status" value="1"/>
</dbReference>
<evidence type="ECO:0000313" key="1">
    <source>
        <dbReference type="EMBL" id="MBS0030421.1"/>
    </source>
</evidence>
<gene>
    <name evidence="1" type="ORF">KE626_24050</name>
</gene>
<proteinExistence type="predicted"/>
<accession>A0ABS5J5E9</accession>
<comment type="caution">
    <text evidence="1">The sequence shown here is derived from an EMBL/GenBank/DDBJ whole genome shotgun (WGS) entry which is preliminary data.</text>
</comment>
<dbReference type="EMBL" id="JAGTXB010000014">
    <property type="protein sequence ID" value="MBS0030421.1"/>
    <property type="molecule type" value="Genomic_DNA"/>
</dbReference>
<dbReference type="RefSeq" id="WP_211975561.1">
    <property type="nucleotide sequence ID" value="NZ_CBFHAM010000008.1"/>
</dbReference>
<keyword evidence="2" id="KW-1185">Reference proteome</keyword>